<dbReference type="RefSeq" id="XP_068352215.1">
    <property type="nucleotide sequence ID" value="XM_068494423.1"/>
</dbReference>
<proteinExistence type="predicted"/>
<evidence type="ECO:0000313" key="1">
    <source>
        <dbReference type="EMBL" id="OHS99078.1"/>
    </source>
</evidence>
<dbReference type="GeneID" id="94829127"/>
<dbReference type="AlphaFoldDB" id="A0A1J4JIV0"/>
<keyword evidence="2" id="KW-1185">Reference proteome</keyword>
<dbReference type="Proteomes" id="UP000179807">
    <property type="component" value="Unassembled WGS sequence"/>
</dbReference>
<organism evidence="1 2">
    <name type="scientific">Tritrichomonas foetus</name>
    <dbReference type="NCBI Taxonomy" id="1144522"/>
    <lineage>
        <taxon>Eukaryota</taxon>
        <taxon>Metamonada</taxon>
        <taxon>Parabasalia</taxon>
        <taxon>Tritrichomonadida</taxon>
        <taxon>Tritrichomonadidae</taxon>
        <taxon>Tritrichomonas</taxon>
    </lineage>
</organism>
<dbReference type="VEuPathDB" id="TrichDB:TRFO_08654"/>
<comment type="caution">
    <text evidence="1">The sequence shown here is derived from an EMBL/GenBank/DDBJ whole genome shotgun (WGS) entry which is preliminary data.</text>
</comment>
<evidence type="ECO:0000313" key="2">
    <source>
        <dbReference type="Proteomes" id="UP000179807"/>
    </source>
</evidence>
<dbReference type="EMBL" id="MLAK01001026">
    <property type="protein sequence ID" value="OHS99078.1"/>
    <property type="molecule type" value="Genomic_DNA"/>
</dbReference>
<protein>
    <submittedName>
        <fullName evidence="1">Uncharacterized protein</fullName>
    </submittedName>
</protein>
<accession>A0A1J4JIV0</accession>
<gene>
    <name evidence="1" type="ORF">TRFO_08654</name>
</gene>
<reference evidence="1" key="1">
    <citation type="submission" date="2016-10" db="EMBL/GenBank/DDBJ databases">
        <authorList>
            <person name="Benchimol M."/>
            <person name="Almeida L.G."/>
            <person name="Vasconcelos A.T."/>
            <person name="Perreira-Neves A."/>
            <person name="Rosa I.A."/>
            <person name="Tasca T."/>
            <person name="Bogo M.R."/>
            <person name="de Souza W."/>
        </authorList>
    </citation>
    <scope>NUCLEOTIDE SEQUENCE [LARGE SCALE GENOMIC DNA]</scope>
    <source>
        <strain evidence="1">K</strain>
    </source>
</reference>
<sequence>MFVFIFAINAYGFDQLTPLQDAIEGLWNVSRIEITNDGLENPDVANFSFTLENPENNVTYISKLTKTSSNDDQVGNISINFSVDFISENFTLFINDFLRIENKFVTSVDFVRRCVGATNNPNFSYSFVFLSSYRAELTIFNRETGEVTVYRFWKQFHAERMSGFSKYVSYIFRKSLFRMI</sequence>
<name>A0A1J4JIV0_9EUKA</name>